<gene>
    <name evidence="1" type="ORF">L1987_43149</name>
</gene>
<evidence type="ECO:0000313" key="2">
    <source>
        <dbReference type="Proteomes" id="UP001056120"/>
    </source>
</evidence>
<organism evidence="1 2">
    <name type="scientific">Smallanthus sonchifolius</name>
    <dbReference type="NCBI Taxonomy" id="185202"/>
    <lineage>
        <taxon>Eukaryota</taxon>
        <taxon>Viridiplantae</taxon>
        <taxon>Streptophyta</taxon>
        <taxon>Embryophyta</taxon>
        <taxon>Tracheophyta</taxon>
        <taxon>Spermatophyta</taxon>
        <taxon>Magnoliopsida</taxon>
        <taxon>eudicotyledons</taxon>
        <taxon>Gunneridae</taxon>
        <taxon>Pentapetalae</taxon>
        <taxon>asterids</taxon>
        <taxon>campanulids</taxon>
        <taxon>Asterales</taxon>
        <taxon>Asteraceae</taxon>
        <taxon>Asteroideae</taxon>
        <taxon>Heliantheae alliance</taxon>
        <taxon>Millerieae</taxon>
        <taxon>Smallanthus</taxon>
    </lineage>
</organism>
<reference evidence="1 2" key="2">
    <citation type="journal article" date="2022" name="Mol. Ecol. Resour.">
        <title>The genomes of chicory, endive, great burdock and yacon provide insights into Asteraceae paleo-polyploidization history and plant inulin production.</title>
        <authorList>
            <person name="Fan W."/>
            <person name="Wang S."/>
            <person name="Wang H."/>
            <person name="Wang A."/>
            <person name="Jiang F."/>
            <person name="Liu H."/>
            <person name="Zhao H."/>
            <person name="Xu D."/>
            <person name="Zhang Y."/>
        </authorList>
    </citation>
    <scope>NUCLEOTIDE SEQUENCE [LARGE SCALE GENOMIC DNA]</scope>
    <source>
        <strain evidence="2">cv. Yunnan</strain>
        <tissue evidence="1">Leaves</tissue>
    </source>
</reference>
<proteinExistence type="predicted"/>
<comment type="caution">
    <text evidence="1">The sequence shown here is derived from an EMBL/GenBank/DDBJ whole genome shotgun (WGS) entry which is preliminary data.</text>
</comment>
<evidence type="ECO:0000313" key="1">
    <source>
        <dbReference type="EMBL" id="KAI3784057.1"/>
    </source>
</evidence>
<keyword evidence="2" id="KW-1185">Reference proteome</keyword>
<name>A0ACB9GKT8_9ASTR</name>
<sequence>MIPLNLKLKAVLDALDKGKYVPPSSTSHPEDSTVPYARDEKIQELEAKLKACKENAQALHDLQSIVEKQQKELLLNYRQNVDMQILSENDKIEALMEIDDVDLNDDDEDDGDSLEVEIEKDNIEVTYEGEGVEITSTMMKDIISPEISFEFQDQIFEEQTPEVEKPNSAPEEPVQEEAPQFI</sequence>
<reference evidence="2" key="1">
    <citation type="journal article" date="2022" name="Mol. Ecol. Resour.">
        <title>The genomes of chicory, endive, great burdock and yacon provide insights into Asteraceae palaeo-polyploidization history and plant inulin production.</title>
        <authorList>
            <person name="Fan W."/>
            <person name="Wang S."/>
            <person name="Wang H."/>
            <person name="Wang A."/>
            <person name="Jiang F."/>
            <person name="Liu H."/>
            <person name="Zhao H."/>
            <person name="Xu D."/>
            <person name="Zhang Y."/>
        </authorList>
    </citation>
    <scope>NUCLEOTIDE SEQUENCE [LARGE SCALE GENOMIC DNA]</scope>
    <source>
        <strain evidence="2">cv. Yunnan</strain>
    </source>
</reference>
<dbReference type="EMBL" id="CM042031">
    <property type="protein sequence ID" value="KAI3784057.1"/>
    <property type="molecule type" value="Genomic_DNA"/>
</dbReference>
<protein>
    <submittedName>
        <fullName evidence="1">Uncharacterized protein</fullName>
    </submittedName>
</protein>
<dbReference type="Proteomes" id="UP001056120">
    <property type="component" value="Linkage Group LG14"/>
</dbReference>
<accession>A0ACB9GKT8</accession>